<dbReference type="EMBL" id="CP031611">
    <property type="protein sequence ID" value="AXP08169.1"/>
    <property type="molecule type" value="Genomic_DNA"/>
</dbReference>
<reference evidence="1 3" key="1">
    <citation type="submission" date="2018-08" db="EMBL/GenBank/DDBJ databases">
        <title>Survival mechanisms of Campylobacter hepaticus identified by genomic analysis and comparative transcriptomic analysis of in vivo and in vitro derived bacteria.</title>
        <authorList>
            <person name="Van T.T.H."/>
            <person name="Moore R.J."/>
        </authorList>
    </citation>
    <scope>NUCLEOTIDE SEQUENCE [LARGE SCALE GENOMIC DNA]</scope>
    <source>
        <strain evidence="1 3">HV10</strain>
    </source>
</reference>
<evidence type="ECO:0000313" key="3">
    <source>
        <dbReference type="Proteomes" id="UP000093205"/>
    </source>
</evidence>
<keyword evidence="3" id="KW-1185">Reference proteome</keyword>
<protein>
    <submittedName>
        <fullName evidence="2">Uncharacterized protein</fullName>
    </submittedName>
</protein>
<dbReference type="AlphaFoldDB" id="A0A6A7JT44"/>
<accession>A0A6A7JT44</accession>
<gene>
    <name evidence="1" type="ORF">A2J15_000115</name>
    <name evidence="2" type="ORF">GC022_05130</name>
</gene>
<dbReference type="Proteomes" id="UP000093205">
    <property type="component" value="Chromosome"/>
</dbReference>
<dbReference type="KEGG" id="chw:A2J15_000115"/>
<reference evidence="2" key="2">
    <citation type="journal article" date="2019" name="Front. Microbiol.">
        <title>Campylobacter hepaticus, the cause of Spotty Liver Disease in chickens: Transmission and routes of infection.</title>
        <authorList>
            <person name="Van T.H."/>
            <person name="Moore R.J."/>
            <person name="Phung C."/>
        </authorList>
    </citation>
    <scope>NUCLEOTIDE SEQUENCE</scope>
    <source>
        <strain evidence="2">QLD_2/QLD</strain>
    </source>
</reference>
<proteinExistence type="predicted"/>
<dbReference type="RefSeq" id="WP_066777191.1">
    <property type="nucleotide sequence ID" value="NZ_CBCSFE010000012.1"/>
</dbReference>
<evidence type="ECO:0000313" key="1">
    <source>
        <dbReference type="EMBL" id="AXP08169.1"/>
    </source>
</evidence>
<evidence type="ECO:0000313" key="2">
    <source>
        <dbReference type="EMBL" id="MPV91549.1"/>
    </source>
</evidence>
<name>A0A6A7JT44_9BACT</name>
<dbReference type="EMBL" id="WHMJ01000012">
    <property type="protein sequence ID" value="MPV91549.1"/>
    <property type="molecule type" value="Genomic_DNA"/>
</dbReference>
<organism evidence="2">
    <name type="scientific">Campylobacter hepaticus</name>
    <dbReference type="NCBI Taxonomy" id="1813019"/>
    <lineage>
        <taxon>Bacteria</taxon>
        <taxon>Pseudomonadati</taxon>
        <taxon>Campylobacterota</taxon>
        <taxon>Epsilonproteobacteria</taxon>
        <taxon>Campylobacterales</taxon>
        <taxon>Campylobacteraceae</taxon>
        <taxon>Campylobacter</taxon>
    </lineage>
</organism>
<dbReference type="GeneID" id="44003904"/>
<sequence length="86" mass="9646">MYDGAIFFLESKILEHIMPKPITASKIPTSAIAPFSKATCTGSMKLKIAKVCHINTKDNSKLDIFIFYPHSLLLLILLDLCDKTYL</sequence>